<dbReference type="EMBL" id="RCCK01000011">
    <property type="protein sequence ID" value="RLJ77376.1"/>
    <property type="molecule type" value="Genomic_DNA"/>
</dbReference>
<evidence type="ECO:0000313" key="1">
    <source>
        <dbReference type="EMBL" id="RLJ77376.1"/>
    </source>
</evidence>
<evidence type="ECO:0000313" key="3">
    <source>
        <dbReference type="Proteomes" id="UP000273898"/>
    </source>
</evidence>
<dbReference type="Proteomes" id="UP000297429">
    <property type="component" value="Unassembled WGS sequence"/>
</dbReference>
<dbReference type="EMBL" id="SOPX01000001">
    <property type="protein sequence ID" value="TFB33404.1"/>
    <property type="molecule type" value="Genomic_DNA"/>
</dbReference>
<dbReference type="Proteomes" id="UP000273898">
    <property type="component" value="Unassembled WGS sequence"/>
</dbReference>
<sequence length="134" mass="15741">MRIHIDIKIPYEFELICMIFSLNTVDVLQDYLNRISLPKHLSSHPDDPFGDDIQLILCRTKTQDPEIIEEKLMEFLKSKFEQESARILDLGFEQPETESLLRKLITNCCPEIIKLRLDLRNNLALDFKIEGHDN</sequence>
<comment type="caution">
    <text evidence="1">The sequence shown here is derived from an EMBL/GenBank/DDBJ whole genome shotgun (WGS) entry which is preliminary data.</text>
</comment>
<dbReference type="RefSeq" id="WP_121284135.1">
    <property type="nucleotide sequence ID" value="NZ_RCCK01000011.1"/>
</dbReference>
<organism evidence="1 3">
    <name type="scientific">Pedobacter alluvionis</name>
    <dbReference type="NCBI Taxonomy" id="475253"/>
    <lineage>
        <taxon>Bacteria</taxon>
        <taxon>Pseudomonadati</taxon>
        <taxon>Bacteroidota</taxon>
        <taxon>Sphingobacteriia</taxon>
        <taxon>Sphingobacteriales</taxon>
        <taxon>Sphingobacteriaceae</taxon>
        <taxon>Pedobacter</taxon>
    </lineage>
</organism>
<proteinExistence type="predicted"/>
<accession>A0A497Y5X3</accession>
<reference evidence="2 4" key="2">
    <citation type="submission" date="2019-03" db="EMBL/GenBank/DDBJ databases">
        <authorList>
            <person name="He R.-H."/>
        </authorList>
    </citation>
    <scope>NUCLEOTIDE SEQUENCE [LARGE SCALE GENOMIC DNA]</scope>
    <source>
        <strain evidence="2 4">DSM 19624</strain>
    </source>
</reference>
<keyword evidence="4" id="KW-1185">Reference proteome</keyword>
<gene>
    <name evidence="1" type="ORF">BCL90_2462</name>
    <name evidence="2" type="ORF">E3V97_04990</name>
</gene>
<dbReference type="OrthoDB" id="773297at2"/>
<dbReference type="AlphaFoldDB" id="A0A497Y5X3"/>
<evidence type="ECO:0000313" key="4">
    <source>
        <dbReference type="Proteomes" id="UP000297429"/>
    </source>
</evidence>
<evidence type="ECO:0000313" key="2">
    <source>
        <dbReference type="EMBL" id="TFB33404.1"/>
    </source>
</evidence>
<protein>
    <submittedName>
        <fullName evidence="1">Uncharacterized protein</fullName>
    </submittedName>
</protein>
<name>A0A497Y5X3_9SPHI</name>
<reference evidence="1 3" key="1">
    <citation type="submission" date="2018-10" db="EMBL/GenBank/DDBJ databases">
        <title>Genomic Encyclopedia of Archaeal and Bacterial Type Strains, Phase II (KMG-II): from individual species to whole genera.</title>
        <authorList>
            <person name="Goeker M."/>
        </authorList>
    </citation>
    <scope>NUCLEOTIDE SEQUENCE [LARGE SCALE GENOMIC DNA]</scope>
    <source>
        <strain evidence="1 3">DSM 19624</strain>
    </source>
</reference>